<dbReference type="SUPFAM" id="SSF51621">
    <property type="entry name" value="Phosphoenolpyruvate/pyruvate domain"/>
    <property type="match status" value="1"/>
</dbReference>
<evidence type="ECO:0000313" key="5">
    <source>
        <dbReference type="EMBL" id="QVT81829.1"/>
    </source>
</evidence>
<keyword evidence="6" id="KW-1185">Reference proteome</keyword>
<reference evidence="5 6" key="1">
    <citation type="submission" date="2021-05" db="EMBL/GenBank/DDBJ databases">
        <title>Complete genome of Nocardioides aquaticus KCTC 9944T isolated from meromictic and hypersaline Ekho Lake, Antarctica.</title>
        <authorList>
            <person name="Hwang K."/>
            <person name="Kim K.M."/>
            <person name="Choe H."/>
        </authorList>
    </citation>
    <scope>NUCLEOTIDE SEQUENCE [LARGE SCALE GENOMIC DNA]</scope>
    <source>
        <strain evidence="5 6">KCTC 9944</strain>
    </source>
</reference>
<dbReference type="EMBL" id="CP075371">
    <property type="protein sequence ID" value="QVT81829.1"/>
    <property type="molecule type" value="Genomic_DNA"/>
</dbReference>
<dbReference type="InterPro" id="IPR011206">
    <property type="entry name" value="Citrate_lyase_beta/mcl1/mcl2"/>
</dbReference>
<dbReference type="RefSeq" id="WP_214057137.1">
    <property type="nucleotide sequence ID" value="NZ_BAAAHS010000143.1"/>
</dbReference>
<evidence type="ECO:0000256" key="2">
    <source>
        <dbReference type="ARBA" id="ARBA00022723"/>
    </source>
</evidence>
<dbReference type="PANTHER" id="PTHR32308:SF10">
    <property type="entry name" value="CITRATE LYASE SUBUNIT BETA"/>
    <property type="match status" value="1"/>
</dbReference>
<dbReference type="InterPro" id="IPR040442">
    <property type="entry name" value="Pyrv_kinase-like_dom_sf"/>
</dbReference>
<name>A0ABX8ENG4_9ACTN</name>
<dbReference type="GO" id="GO:0016829">
    <property type="term" value="F:lyase activity"/>
    <property type="evidence" value="ECO:0007669"/>
    <property type="project" value="UniProtKB-KW"/>
</dbReference>
<evidence type="ECO:0000313" key="6">
    <source>
        <dbReference type="Proteomes" id="UP000679307"/>
    </source>
</evidence>
<dbReference type="PIRSF" id="PIRSF015582">
    <property type="entry name" value="Cit_lyase_B"/>
    <property type="match status" value="1"/>
</dbReference>
<proteinExistence type="predicted"/>
<sequence>MSRSAKDFFRPLAVGAPLPVREVPARPSRAIHFFDPSNAKMAGKVPGMVGTVDVLLGNLEDAVKADNKVAAREGLVRIGQETEGLGGPDGRSQLWTRVNALDSPWALDDLTTLVPAIGHKLDVVMVPKVEGAEDIHYVDRLLAQLEAKAGLDRPILVHAILETARGVADIEEICAASPRMQGLSLGPADLAADRRMKTTRVGGGHPGYLVRQDPVDGSPEAIGAARATYQQDLWHYTIARMVDACAMHGLSPYYGPFGDIADTVACEDQFRNAFLLGCVGTWTLHPKQVDIARRVFSPSVEDVAHARRVVAAMGDGTGAVMLDGKMEDDASLKQCLVMVDLADQLGAIDPDLKAQYDAIPAAGASA</sequence>
<accession>A0ABX8ENG4</accession>
<dbReference type="Gene3D" id="3.20.20.60">
    <property type="entry name" value="Phosphoenolpyruvate-binding domains"/>
    <property type="match status" value="1"/>
</dbReference>
<dbReference type="PANTHER" id="PTHR32308">
    <property type="entry name" value="LYASE BETA SUBUNIT, PUTATIVE (AFU_ORTHOLOGUE AFUA_4G13030)-RELATED"/>
    <property type="match status" value="1"/>
</dbReference>
<protein>
    <submittedName>
        <fullName evidence="5">Malyl-CoA/beta-methylmalyl-CoA/citramalyl-CoA lyase</fullName>
        <ecNumber evidence="5">4.1.3.24</ecNumber>
    </submittedName>
</protein>
<organism evidence="5 6">
    <name type="scientific">Nocardioides aquaticus</name>
    <dbReference type="NCBI Taxonomy" id="160826"/>
    <lineage>
        <taxon>Bacteria</taxon>
        <taxon>Bacillati</taxon>
        <taxon>Actinomycetota</taxon>
        <taxon>Actinomycetes</taxon>
        <taxon>Propionibacteriales</taxon>
        <taxon>Nocardioidaceae</taxon>
        <taxon>Nocardioides</taxon>
    </lineage>
</organism>
<evidence type="ECO:0000256" key="3">
    <source>
        <dbReference type="ARBA" id="ARBA00022842"/>
    </source>
</evidence>
<keyword evidence="3" id="KW-0460">Magnesium</keyword>
<comment type="cofactor">
    <cofactor evidence="1">
        <name>Mg(2+)</name>
        <dbReference type="ChEBI" id="CHEBI:18420"/>
    </cofactor>
</comment>
<dbReference type="InterPro" id="IPR005000">
    <property type="entry name" value="Aldolase/citrate-lyase_domain"/>
</dbReference>
<evidence type="ECO:0000259" key="4">
    <source>
        <dbReference type="Pfam" id="PF03328"/>
    </source>
</evidence>
<keyword evidence="2" id="KW-0479">Metal-binding</keyword>
<dbReference type="Proteomes" id="UP000679307">
    <property type="component" value="Chromosome"/>
</dbReference>
<feature type="domain" description="HpcH/HpaI aldolase/citrate lyase" evidence="4">
    <location>
        <begin position="30"/>
        <end position="200"/>
    </location>
</feature>
<dbReference type="InterPro" id="IPR015813">
    <property type="entry name" value="Pyrv/PenolPyrv_kinase-like_dom"/>
</dbReference>
<gene>
    <name evidence="5" type="primary">mcl</name>
    <name evidence="5" type="ORF">ENKNEFLB_04247</name>
</gene>
<dbReference type="Pfam" id="PF03328">
    <property type="entry name" value="HpcH_HpaI"/>
    <property type="match status" value="1"/>
</dbReference>
<evidence type="ECO:0000256" key="1">
    <source>
        <dbReference type="ARBA" id="ARBA00001946"/>
    </source>
</evidence>
<keyword evidence="5" id="KW-0456">Lyase</keyword>
<dbReference type="EC" id="4.1.3.24" evidence="5"/>